<dbReference type="OrthoDB" id="10397996at2759"/>
<accession>A0A9N7R7Y9</accession>
<reference evidence="5" key="1">
    <citation type="submission" date="2019-12" db="EMBL/GenBank/DDBJ databases">
        <authorList>
            <person name="Scholes J."/>
        </authorList>
    </citation>
    <scope>NUCLEOTIDE SEQUENCE</scope>
</reference>
<gene>
    <name evidence="5" type="ORF">SHERM_16480</name>
</gene>
<feature type="active site" evidence="2">
    <location>
        <position position="98"/>
    </location>
</feature>
<dbReference type="InterPro" id="IPR032799">
    <property type="entry name" value="TAXi_C"/>
</dbReference>
<sequence>MKFVLYSILFLLSNKKASGNQFPTIGLTSHLPASLGKSNTPLAGWKRRRVDACAQYKKAAAAACFPVRSSLPVVGGEYAFAVTVGLGTPPTTKSLILDSTTDIMWTQCMPCLVNFRPQREPIFDPHKSSSYSALPCKSPQCSLLDDETQFGPSCSPQRKCVYYAADSYYTGSIGFLSMDKLSLHPVNTNSKSSTTADMLFGCSQSSWGDVVGLEAGYMGLGKGNLSIVSQTAANGYFSYCLPSNTTSQGFLALGKGSCDDRYNTNTTKFTPLIASPESDTYSSSYFIDTISIAVDGRNLEISPAVFSGGTLIDTVSTFGLLPPQAYAPLSHEFKKQMINHYRFTSAPPHTTKHNYTLDTCFFTPKPNTTKPTSVPVVTFTFRDNVEVDLDAAGTLFVVNESIVCLAFMGDTNNPPVVFANTQQKTYEVVFDVAGNRVRFVPNRCP</sequence>
<dbReference type="EMBL" id="CACSLK010014277">
    <property type="protein sequence ID" value="CAA0816614.1"/>
    <property type="molecule type" value="Genomic_DNA"/>
</dbReference>
<organism evidence="5 6">
    <name type="scientific">Striga hermonthica</name>
    <name type="common">Purple witchweed</name>
    <name type="synonym">Buchnera hermonthica</name>
    <dbReference type="NCBI Taxonomy" id="68872"/>
    <lineage>
        <taxon>Eukaryota</taxon>
        <taxon>Viridiplantae</taxon>
        <taxon>Streptophyta</taxon>
        <taxon>Embryophyta</taxon>
        <taxon>Tracheophyta</taxon>
        <taxon>Spermatophyta</taxon>
        <taxon>Magnoliopsida</taxon>
        <taxon>eudicotyledons</taxon>
        <taxon>Gunneridae</taxon>
        <taxon>Pentapetalae</taxon>
        <taxon>asterids</taxon>
        <taxon>lamiids</taxon>
        <taxon>Lamiales</taxon>
        <taxon>Orobanchaceae</taxon>
        <taxon>Buchnereae</taxon>
        <taxon>Striga</taxon>
    </lineage>
</organism>
<evidence type="ECO:0000313" key="5">
    <source>
        <dbReference type="EMBL" id="CAA0816614.1"/>
    </source>
</evidence>
<keyword evidence="3" id="KW-0732">Signal</keyword>
<evidence type="ECO:0000256" key="1">
    <source>
        <dbReference type="ARBA" id="ARBA00007447"/>
    </source>
</evidence>
<feature type="domain" description="Peptidase A1" evidence="4">
    <location>
        <begin position="80"/>
        <end position="440"/>
    </location>
</feature>
<comment type="similarity">
    <text evidence="1">Belongs to the peptidase A1 family.</text>
</comment>
<evidence type="ECO:0000259" key="4">
    <source>
        <dbReference type="PROSITE" id="PS51767"/>
    </source>
</evidence>
<dbReference type="Proteomes" id="UP001153555">
    <property type="component" value="Unassembled WGS sequence"/>
</dbReference>
<feature type="chain" id="PRO_5040480320" evidence="3">
    <location>
        <begin position="20"/>
        <end position="445"/>
    </location>
</feature>
<keyword evidence="5" id="KW-0378">Hydrolase</keyword>
<comment type="caution">
    <text evidence="5">The sequence shown here is derived from an EMBL/GenBank/DDBJ whole genome shotgun (WGS) entry which is preliminary data.</text>
</comment>
<evidence type="ECO:0000313" key="6">
    <source>
        <dbReference type="Proteomes" id="UP001153555"/>
    </source>
</evidence>
<dbReference type="Pfam" id="PF14543">
    <property type="entry name" value="TAXi_N"/>
    <property type="match status" value="1"/>
</dbReference>
<dbReference type="AlphaFoldDB" id="A0A9N7R7Y9"/>
<dbReference type="PANTHER" id="PTHR13683:SF750">
    <property type="entry name" value="ASPARTYL PROTEASE AED1"/>
    <property type="match status" value="1"/>
</dbReference>
<dbReference type="InterPro" id="IPR033121">
    <property type="entry name" value="PEPTIDASE_A1"/>
</dbReference>
<protein>
    <submittedName>
        <fullName evidence="5">Eukaryotic aspartyl protease family protein</fullName>
    </submittedName>
</protein>
<name>A0A9N7R7Y9_STRHE</name>
<keyword evidence="5" id="KW-0645">Protease</keyword>
<dbReference type="InterPro" id="IPR032861">
    <property type="entry name" value="TAXi_N"/>
</dbReference>
<dbReference type="InterPro" id="IPR021109">
    <property type="entry name" value="Peptidase_aspartic_dom_sf"/>
</dbReference>
<dbReference type="SUPFAM" id="SSF50630">
    <property type="entry name" value="Acid proteases"/>
    <property type="match status" value="1"/>
</dbReference>
<feature type="signal peptide" evidence="3">
    <location>
        <begin position="1"/>
        <end position="19"/>
    </location>
</feature>
<dbReference type="PANTHER" id="PTHR13683">
    <property type="entry name" value="ASPARTYL PROTEASES"/>
    <property type="match status" value="1"/>
</dbReference>
<proteinExistence type="inferred from homology"/>
<dbReference type="GO" id="GO:0004190">
    <property type="term" value="F:aspartic-type endopeptidase activity"/>
    <property type="evidence" value="ECO:0007669"/>
    <property type="project" value="InterPro"/>
</dbReference>
<feature type="active site" evidence="2">
    <location>
        <position position="313"/>
    </location>
</feature>
<dbReference type="Gene3D" id="2.40.70.10">
    <property type="entry name" value="Acid Proteases"/>
    <property type="match status" value="2"/>
</dbReference>
<evidence type="ECO:0000256" key="3">
    <source>
        <dbReference type="SAM" id="SignalP"/>
    </source>
</evidence>
<dbReference type="GO" id="GO:0006508">
    <property type="term" value="P:proteolysis"/>
    <property type="evidence" value="ECO:0007669"/>
    <property type="project" value="UniProtKB-KW"/>
</dbReference>
<evidence type="ECO:0000256" key="2">
    <source>
        <dbReference type="PIRSR" id="PIRSR601461-1"/>
    </source>
</evidence>
<dbReference type="PROSITE" id="PS51767">
    <property type="entry name" value="PEPTIDASE_A1"/>
    <property type="match status" value="1"/>
</dbReference>
<keyword evidence="6" id="KW-1185">Reference proteome</keyword>
<dbReference type="InterPro" id="IPR001461">
    <property type="entry name" value="Aspartic_peptidase_A1"/>
</dbReference>
<dbReference type="Pfam" id="PF14541">
    <property type="entry name" value="TAXi_C"/>
    <property type="match status" value="1"/>
</dbReference>